<dbReference type="PANTHER" id="PTHR22883:SF480">
    <property type="entry name" value="PALMITOYLTRANSFERASE SWF1"/>
    <property type="match status" value="1"/>
</dbReference>
<organism evidence="12 13">
    <name type="scientific">Aspergillus niger</name>
    <dbReference type="NCBI Taxonomy" id="5061"/>
    <lineage>
        <taxon>Eukaryota</taxon>
        <taxon>Fungi</taxon>
        <taxon>Dikarya</taxon>
        <taxon>Ascomycota</taxon>
        <taxon>Pezizomycotina</taxon>
        <taxon>Eurotiomycetes</taxon>
        <taxon>Eurotiomycetidae</taxon>
        <taxon>Eurotiales</taxon>
        <taxon>Aspergillaceae</taxon>
        <taxon>Aspergillus</taxon>
        <taxon>Aspergillus subgen. Circumdati</taxon>
    </lineage>
</organism>
<evidence type="ECO:0000256" key="8">
    <source>
        <dbReference type="ARBA" id="ARBA00023315"/>
    </source>
</evidence>
<dbReference type="PANTHER" id="PTHR22883">
    <property type="entry name" value="ZINC FINGER DHHC DOMAIN CONTAINING PROTEIN"/>
    <property type="match status" value="1"/>
</dbReference>
<keyword evidence="5 10" id="KW-0472">Membrane</keyword>
<keyword evidence="6" id="KW-0564">Palmitate</keyword>
<reference evidence="13" key="1">
    <citation type="submission" date="2018-10" db="EMBL/GenBank/DDBJ databases">
        <title>FDA dAtabase for Regulatory Grade micrObial Sequences (FDA-ARGOS): Supporting development and validation of Infectious Disease Dx tests.</title>
        <authorList>
            <person name="Kerrigan L."/>
            <person name="Tallon L."/>
            <person name="Sadzewicz L."/>
            <person name="Sengamalay N."/>
            <person name="Ott S."/>
            <person name="Godinez A."/>
            <person name="Nagaraj S."/>
            <person name="Vavikolanu K."/>
            <person name="Nadendla S."/>
            <person name="George J."/>
            <person name="Sichtig H."/>
        </authorList>
    </citation>
    <scope>NUCLEOTIDE SEQUENCE [LARGE SCALE GENOMIC DNA]</scope>
    <source>
        <strain evidence="13">FDAARGOS_311</strain>
    </source>
</reference>
<comment type="catalytic activity">
    <reaction evidence="9 10">
        <text>L-cysteinyl-[protein] + hexadecanoyl-CoA = S-hexadecanoyl-L-cysteinyl-[protein] + CoA</text>
        <dbReference type="Rhea" id="RHEA:36683"/>
        <dbReference type="Rhea" id="RHEA-COMP:10131"/>
        <dbReference type="Rhea" id="RHEA-COMP:11032"/>
        <dbReference type="ChEBI" id="CHEBI:29950"/>
        <dbReference type="ChEBI" id="CHEBI:57287"/>
        <dbReference type="ChEBI" id="CHEBI:57379"/>
        <dbReference type="ChEBI" id="CHEBI:74151"/>
        <dbReference type="EC" id="2.3.1.225"/>
    </reaction>
</comment>
<keyword evidence="7" id="KW-0449">Lipoprotein</keyword>
<evidence type="ECO:0000256" key="1">
    <source>
        <dbReference type="ARBA" id="ARBA00004141"/>
    </source>
</evidence>
<comment type="caution">
    <text evidence="12">The sequence shown here is derived from an EMBL/GenBank/DDBJ whole genome shotgun (WGS) entry which is preliminary data.</text>
</comment>
<dbReference type="Pfam" id="PF01529">
    <property type="entry name" value="DHHC"/>
    <property type="match status" value="1"/>
</dbReference>
<dbReference type="GO" id="GO:0005794">
    <property type="term" value="C:Golgi apparatus"/>
    <property type="evidence" value="ECO:0007669"/>
    <property type="project" value="TreeGrafter"/>
</dbReference>
<dbReference type="VEuPathDB" id="FungiDB:ATCC64974_88770"/>
<dbReference type="EC" id="2.3.1.225" evidence="10"/>
<comment type="similarity">
    <text evidence="10">Belongs to the DHHC palmitoyltransferase family.</text>
</comment>
<comment type="domain">
    <text evidence="10">The DHHC domain is required for palmitoyltransferase activity.</text>
</comment>
<dbReference type="GO" id="GO:0006612">
    <property type="term" value="P:protein targeting to membrane"/>
    <property type="evidence" value="ECO:0007669"/>
    <property type="project" value="TreeGrafter"/>
</dbReference>
<dbReference type="VEuPathDB" id="FungiDB:ASPNIDRAFT2_1127245"/>
<dbReference type="InterPro" id="IPR039859">
    <property type="entry name" value="PFA4/ZDH16/20/ERF2-like"/>
</dbReference>
<evidence type="ECO:0000256" key="7">
    <source>
        <dbReference type="ARBA" id="ARBA00023288"/>
    </source>
</evidence>
<evidence type="ECO:0000256" key="10">
    <source>
        <dbReference type="RuleBase" id="RU079119"/>
    </source>
</evidence>
<evidence type="ECO:0000256" key="3">
    <source>
        <dbReference type="ARBA" id="ARBA00022692"/>
    </source>
</evidence>
<feature type="transmembrane region" description="Helical" evidence="10">
    <location>
        <begin position="81"/>
        <end position="106"/>
    </location>
</feature>
<dbReference type="InterPro" id="IPR001594">
    <property type="entry name" value="Palmitoyltrfase_DHHC"/>
</dbReference>
<keyword evidence="8 10" id="KW-0012">Acyltransferase</keyword>
<protein>
    <recommendedName>
        <fullName evidence="10">Palmitoyltransferase</fullName>
        <ecNumber evidence="10">2.3.1.225</ecNumber>
    </recommendedName>
</protein>
<dbReference type="GO" id="GO:0005783">
    <property type="term" value="C:endoplasmic reticulum"/>
    <property type="evidence" value="ECO:0007669"/>
    <property type="project" value="TreeGrafter"/>
</dbReference>
<dbReference type="VEuPathDB" id="FungiDB:An11g02370"/>
<dbReference type="GO" id="GO:0016020">
    <property type="term" value="C:membrane"/>
    <property type="evidence" value="ECO:0007669"/>
    <property type="project" value="UniProtKB-SubCell"/>
</dbReference>
<name>A0A254UJF2_ASPNG</name>
<evidence type="ECO:0000256" key="2">
    <source>
        <dbReference type="ARBA" id="ARBA00022679"/>
    </source>
</evidence>
<dbReference type="PROSITE" id="PS50216">
    <property type="entry name" value="DHHC"/>
    <property type="match status" value="1"/>
</dbReference>
<evidence type="ECO:0000256" key="4">
    <source>
        <dbReference type="ARBA" id="ARBA00022989"/>
    </source>
</evidence>
<comment type="subcellular location">
    <subcellularLocation>
        <location evidence="1">Membrane</location>
        <topology evidence="1">Multi-pass membrane protein</topology>
    </subcellularLocation>
</comment>
<keyword evidence="4 10" id="KW-1133">Transmembrane helix</keyword>
<dbReference type="VEuPathDB" id="FungiDB:M747DRAFT_289865"/>
<evidence type="ECO:0000256" key="5">
    <source>
        <dbReference type="ARBA" id="ARBA00023136"/>
    </source>
</evidence>
<dbReference type="Proteomes" id="UP000197666">
    <property type="component" value="Unassembled WGS sequence"/>
</dbReference>
<sequence length="295" mass="33768">MPYVLLYASVTTKSFITTKNHAVEMERYPYDKVIFHPGQRCRTCHIVKPARSKHCSICKACVARHDHHCVWLMNCVGLHNYHYFLSMILSLCLMLLYGSYLGYTLLYQTYNRLIPSDSPLRTTRQTWTGFCNIWAVVIAADIRIGAITLLMTMTAPLAAAFLVYHTYLIWAGMTTNESSKWSDWKEEVADGMAYKSSKAEIYSSSPLLAEYQSAQSFWPVSSDQVLILTDGEPPKEGCLLSQHSNEITQPSNKDAPIDRRWIQVQSMKEIDNIYDLGFWDNLRHVLGLPIRPKVI</sequence>
<feature type="domain" description="Palmitoyltransferase DHHC" evidence="11">
    <location>
        <begin position="36"/>
        <end position="181"/>
    </location>
</feature>
<proteinExistence type="inferred from homology"/>
<evidence type="ECO:0000256" key="6">
    <source>
        <dbReference type="ARBA" id="ARBA00023139"/>
    </source>
</evidence>
<accession>A0A254UJF2</accession>
<dbReference type="EMBL" id="NKJJ02000002">
    <property type="protein sequence ID" value="TPR04418.1"/>
    <property type="molecule type" value="Genomic_DNA"/>
</dbReference>
<evidence type="ECO:0000259" key="11">
    <source>
        <dbReference type="Pfam" id="PF01529"/>
    </source>
</evidence>
<dbReference type="AlphaFoldDB" id="A0A254UJF2"/>
<evidence type="ECO:0000256" key="9">
    <source>
        <dbReference type="ARBA" id="ARBA00048048"/>
    </source>
</evidence>
<feature type="transmembrane region" description="Helical" evidence="10">
    <location>
        <begin position="157"/>
        <end position="175"/>
    </location>
</feature>
<gene>
    <name evidence="12" type="ORF">CAN33_0029635</name>
</gene>
<keyword evidence="3 10" id="KW-0812">Transmembrane</keyword>
<evidence type="ECO:0000313" key="12">
    <source>
        <dbReference type="EMBL" id="TPR04418.1"/>
    </source>
</evidence>
<evidence type="ECO:0000313" key="13">
    <source>
        <dbReference type="Proteomes" id="UP000197666"/>
    </source>
</evidence>
<dbReference type="GO" id="GO:0019706">
    <property type="term" value="F:protein-cysteine S-palmitoyltransferase activity"/>
    <property type="evidence" value="ECO:0007669"/>
    <property type="project" value="UniProtKB-EC"/>
</dbReference>
<feature type="transmembrane region" description="Helical" evidence="10">
    <location>
        <begin position="127"/>
        <end position="151"/>
    </location>
</feature>
<keyword evidence="2 10" id="KW-0808">Transferase</keyword>